<keyword evidence="1" id="KW-0812">Transmembrane</keyword>
<evidence type="ECO:0000313" key="2">
    <source>
        <dbReference type="EMBL" id="AST91097.1"/>
    </source>
</evidence>
<dbReference type="EMBL" id="CP018866">
    <property type="protein sequence ID" value="AST91097.1"/>
    <property type="molecule type" value="Genomic_DNA"/>
</dbReference>
<proteinExistence type="predicted"/>
<dbReference type="AlphaFoldDB" id="A0A223KNX6"/>
<keyword evidence="3" id="KW-1185">Reference proteome</keyword>
<dbReference type="RefSeq" id="WP_066411158.1">
    <property type="nucleotide sequence ID" value="NZ_CP018866.1"/>
</dbReference>
<dbReference type="Proteomes" id="UP000215224">
    <property type="component" value="Chromosome"/>
</dbReference>
<gene>
    <name evidence="2" type="ORF">BC6307_07295</name>
</gene>
<evidence type="ECO:0000256" key="1">
    <source>
        <dbReference type="SAM" id="Phobius"/>
    </source>
</evidence>
<name>A0A223KNX6_9BACI</name>
<feature type="transmembrane region" description="Helical" evidence="1">
    <location>
        <begin position="7"/>
        <end position="24"/>
    </location>
</feature>
<accession>A0A223KNX6</accession>
<organism evidence="2 3">
    <name type="scientific">Sutcliffiella cohnii</name>
    <dbReference type="NCBI Taxonomy" id="33932"/>
    <lineage>
        <taxon>Bacteria</taxon>
        <taxon>Bacillati</taxon>
        <taxon>Bacillota</taxon>
        <taxon>Bacilli</taxon>
        <taxon>Bacillales</taxon>
        <taxon>Bacillaceae</taxon>
        <taxon>Sutcliffiella</taxon>
    </lineage>
</organism>
<keyword evidence="1" id="KW-0472">Membrane</keyword>
<protein>
    <submittedName>
        <fullName evidence="2">Uncharacterized protein</fullName>
    </submittedName>
</protein>
<reference evidence="2 3" key="1">
    <citation type="submission" date="2016-12" db="EMBL/GenBank/DDBJ databases">
        <title>The whole genome sequencing and assembly of Bacillus cohnii DSM 6307T strain.</title>
        <authorList>
            <person name="Lee Y.-J."/>
            <person name="Yi H."/>
            <person name="Bahn Y.-S."/>
            <person name="Kim J.F."/>
            <person name="Lee D.-W."/>
        </authorList>
    </citation>
    <scope>NUCLEOTIDE SEQUENCE [LARGE SCALE GENOMIC DNA]</scope>
    <source>
        <strain evidence="2 3">DSM 6307</strain>
    </source>
</reference>
<dbReference type="KEGG" id="bcoh:BC6307_07295"/>
<evidence type="ECO:0000313" key="3">
    <source>
        <dbReference type="Proteomes" id="UP000215224"/>
    </source>
</evidence>
<keyword evidence="1" id="KW-1133">Transmembrane helix</keyword>
<sequence length="125" mass="14948">MGKQKKWLYIVVGLLLVTVFFLYINNKDENHIVNHHAFGSFYIEEKDYHIEPGEYMEMWIDGYNDAEKEENRVYFRVYIKDANVFNLIEKEKVYFLTFSNEDDLNRYYLDQISPPGGENLTGEGR</sequence>